<sequence length="29" mass="3186">MAQRLRALAALPEVLSLIPSNHLVAHNHL</sequence>
<proteinExistence type="predicted"/>
<organism evidence="1 2">
    <name type="scientific">Rattus norvegicus</name>
    <name type="common">Rat</name>
    <dbReference type="NCBI Taxonomy" id="10116"/>
    <lineage>
        <taxon>Eukaryota</taxon>
        <taxon>Metazoa</taxon>
        <taxon>Chordata</taxon>
        <taxon>Craniata</taxon>
        <taxon>Vertebrata</taxon>
        <taxon>Euteleostomi</taxon>
        <taxon>Mammalia</taxon>
        <taxon>Eutheria</taxon>
        <taxon>Euarchontoglires</taxon>
        <taxon>Glires</taxon>
        <taxon>Rodentia</taxon>
        <taxon>Myomorpha</taxon>
        <taxon>Muroidea</taxon>
        <taxon>Muridae</taxon>
        <taxon>Murinae</taxon>
        <taxon>Rattus</taxon>
    </lineage>
</organism>
<reference evidence="2" key="1">
    <citation type="submission" date="2005-09" db="EMBL/GenBank/DDBJ databases">
        <authorList>
            <person name="Mural R.J."/>
            <person name="Li P.W."/>
            <person name="Adams M.D."/>
            <person name="Amanatides P.G."/>
            <person name="Baden-Tillson H."/>
            <person name="Barnstead M."/>
            <person name="Chin S.H."/>
            <person name="Dew I."/>
            <person name="Evans C.A."/>
            <person name="Ferriera S."/>
            <person name="Flanigan M."/>
            <person name="Fosler C."/>
            <person name="Glodek A."/>
            <person name="Gu Z."/>
            <person name="Holt R.A."/>
            <person name="Jennings D."/>
            <person name="Kraft C.L."/>
            <person name="Lu F."/>
            <person name="Nguyen T."/>
            <person name="Nusskern D.R."/>
            <person name="Pfannkoch C.M."/>
            <person name="Sitter C."/>
            <person name="Sutton G.G."/>
            <person name="Venter J.C."/>
            <person name="Wang Z."/>
            <person name="Woodage T."/>
            <person name="Zheng X.H."/>
            <person name="Zhong F."/>
        </authorList>
    </citation>
    <scope>NUCLEOTIDE SEQUENCE [LARGE SCALE GENOMIC DNA]</scope>
    <source>
        <strain>BN</strain>
        <strain evidence="2">Sprague-Dawley</strain>
    </source>
</reference>
<name>A6J7I1_RAT</name>
<accession>A6J7I1</accession>
<evidence type="ECO:0000313" key="2">
    <source>
        <dbReference type="Proteomes" id="UP000234681"/>
    </source>
</evidence>
<protein>
    <submittedName>
        <fullName evidence="1">RCG43917</fullName>
    </submittedName>
</protein>
<dbReference type="Proteomes" id="UP000234681">
    <property type="component" value="Chromosome 17"/>
</dbReference>
<gene>
    <name evidence="1" type="ORF">rCG_43917</name>
</gene>
<dbReference type="EMBL" id="CH473977">
    <property type="protein sequence ID" value="EDL98331.1"/>
    <property type="molecule type" value="Genomic_DNA"/>
</dbReference>
<evidence type="ECO:0000313" key="1">
    <source>
        <dbReference type="EMBL" id="EDL98331.1"/>
    </source>
</evidence>
<dbReference type="AlphaFoldDB" id="A6J7I1"/>